<dbReference type="GO" id="GO:0071540">
    <property type="term" value="C:eukaryotic translation initiation factor 3 complex, eIF3e"/>
    <property type="evidence" value="ECO:0007669"/>
    <property type="project" value="TreeGrafter"/>
</dbReference>
<protein>
    <recommendedName>
        <fullName evidence="7">PCI domain-containing protein</fullName>
    </recommendedName>
</protein>
<keyword evidence="3" id="KW-0396">Initiation factor</keyword>
<dbReference type="PANTHER" id="PTHR14005">
    <property type="entry name" value="EUKARYOTIC TRANSLATION INITIATION FACTOR 3, THETA SUBUNIT"/>
    <property type="match status" value="1"/>
</dbReference>
<organism evidence="8 9">
    <name type="scientific">Gymnopus androsaceus JB14</name>
    <dbReference type="NCBI Taxonomy" id="1447944"/>
    <lineage>
        <taxon>Eukaryota</taxon>
        <taxon>Fungi</taxon>
        <taxon>Dikarya</taxon>
        <taxon>Basidiomycota</taxon>
        <taxon>Agaricomycotina</taxon>
        <taxon>Agaricomycetes</taxon>
        <taxon>Agaricomycetidae</taxon>
        <taxon>Agaricales</taxon>
        <taxon>Marasmiineae</taxon>
        <taxon>Omphalotaceae</taxon>
        <taxon>Gymnopus</taxon>
    </lineage>
</organism>
<dbReference type="InterPro" id="IPR000717">
    <property type="entry name" value="PCI_dom"/>
</dbReference>
<dbReference type="InterPro" id="IPR054711">
    <property type="entry name" value="eIF3a_PCI_TPR-like"/>
</dbReference>
<dbReference type="Gene3D" id="1.25.40.860">
    <property type="match status" value="2"/>
</dbReference>
<keyword evidence="5" id="KW-0648">Protein biosynthesis</keyword>
<dbReference type="EMBL" id="ML769479">
    <property type="protein sequence ID" value="KAE9398683.1"/>
    <property type="molecule type" value="Genomic_DNA"/>
</dbReference>
<feature type="domain" description="PCI" evidence="7">
    <location>
        <begin position="226"/>
        <end position="400"/>
    </location>
</feature>
<proteinExistence type="predicted"/>
<dbReference type="PANTHER" id="PTHR14005:SF0">
    <property type="entry name" value="EUKARYOTIC TRANSLATION INITIATION FACTOR 3 SUBUNIT A"/>
    <property type="match status" value="1"/>
</dbReference>
<dbReference type="Pfam" id="PF22591">
    <property type="entry name" value="eIF3a_PCI_TPR-like"/>
    <property type="match status" value="1"/>
</dbReference>
<keyword evidence="2" id="KW-0963">Cytoplasm</keyword>
<gene>
    <name evidence="8" type="ORF">BT96DRAFT_721782</name>
</gene>
<dbReference type="AlphaFoldDB" id="A0A6A4HKZ3"/>
<evidence type="ECO:0000313" key="9">
    <source>
        <dbReference type="Proteomes" id="UP000799118"/>
    </source>
</evidence>
<dbReference type="GO" id="GO:0071541">
    <property type="term" value="C:eukaryotic translation initiation factor 3 complex, eIF3m"/>
    <property type="evidence" value="ECO:0007669"/>
    <property type="project" value="TreeGrafter"/>
</dbReference>
<dbReference type="FunFam" id="4.10.860.10:FF:000001">
    <property type="entry name" value="Eukaryotic translation initiation factor 3 subunit A"/>
    <property type="match status" value="1"/>
</dbReference>
<keyword evidence="9" id="KW-1185">Reference proteome</keyword>
<sequence length="610" mass="66450">MAEAKVREAQSKASASTTVGVDVDDLEASETPESILLGAVSVDQSKDRTDRALVTPWLKFLWEAYRTSLETLKNNARLEAIYQATAQGAFRFCLAHTRRVEFRRLCDTLRLHLANVGKYAHQPHSINLSDADTLQHHLDTRFAQLGAAVEMELWQEAFRSVEDVHNLLTMAKKAPRPAMMAGYYDKLGKIFLMSGNALYHAAAVGRYYALVVGGALGPKGLSGQEMGELAGKVLISALAVPAHSVGDGSGGGSASTRLTALLGLTKPPTRASLLKDALSRDVLRLAPEPVKKLYHALEVDFSPLGLCGVVAPILGELGQGTGEYKGYLPLLHHALLSRLLGHLAQVYESIKIAYLRELVEPLEAVGSQLEAYVMLLARRGQLDVRVDHAQGCIWFLDEPFASREEEGQDAGTSDSVDAIQPSATTLVQTRLNSVAGCLYSALGMIDANPPSSAQGEEESRFRSLLATLPAYRRSLLLHNSLTARRRQLAQELAARAQAQNLTLQAEVARKAALEQTRLSLLEASQREARRRQDEVERVRRQEAEKYARGLVEGGVLGKEVVEKLTASTTGPIDTTSLIQAQVLALEKSKASFSSRLKTIKQEDRSFGEGI</sequence>
<keyword evidence="4" id="KW-0694">RNA-binding</keyword>
<evidence type="ECO:0000259" key="7">
    <source>
        <dbReference type="PROSITE" id="PS50250"/>
    </source>
</evidence>
<dbReference type="GO" id="GO:0043614">
    <property type="term" value="C:multi-eIF complex"/>
    <property type="evidence" value="ECO:0007669"/>
    <property type="project" value="TreeGrafter"/>
</dbReference>
<dbReference type="PROSITE" id="PS50250">
    <property type="entry name" value="PCI"/>
    <property type="match status" value="1"/>
</dbReference>
<name>A0A6A4HKZ3_9AGAR</name>
<dbReference type="GO" id="GO:0003743">
    <property type="term" value="F:translation initiation factor activity"/>
    <property type="evidence" value="ECO:0007669"/>
    <property type="project" value="UniProtKB-KW"/>
</dbReference>
<dbReference type="GO" id="GO:0001732">
    <property type="term" value="P:formation of cytoplasmic translation initiation complex"/>
    <property type="evidence" value="ECO:0007669"/>
    <property type="project" value="TreeGrafter"/>
</dbReference>
<evidence type="ECO:0000256" key="5">
    <source>
        <dbReference type="ARBA" id="ARBA00022917"/>
    </source>
</evidence>
<keyword evidence="6" id="KW-0175">Coiled coil</keyword>
<evidence type="ECO:0000313" key="8">
    <source>
        <dbReference type="EMBL" id="KAE9398683.1"/>
    </source>
</evidence>
<evidence type="ECO:0000256" key="2">
    <source>
        <dbReference type="ARBA" id="ARBA00022490"/>
    </source>
</evidence>
<evidence type="ECO:0000256" key="6">
    <source>
        <dbReference type="SAM" id="Coils"/>
    </source>
</evidence>
<evidence type="ECO:0000256" key="1">
    <source>
        <dbReference type="ARBA" id="ARBA00004496"/>
    </source>
</evidence>
<dbReference type="InterPro" id="IPR027512">
    <property type="entry name" value="EIF3A"/>
</dbReference>
<accession>A0A6A4HKZ3</accession>
<dbReference type="Proteomes" id="UP000799118">
    <property type="component" value="Unassembled WGS sequence"/>
</dbReference>
<dbReference type="GO" id="GO:0002188">
    <property type="term" value="P:translation reinitiation"/>
    <property type="evidence" value="ECO:0007669"/>
    <property type="project" value="TreeGrafter"/>
</dbReference>
<reference evidence="8" key="1">
    <citation type="journal article" date="2019" name="Environ. Microbiol.">
        <title>Fungal ecological strategies reflected in gene transcription - a case study of two litter decomposers.</title>
        <authorList>
            <person name="Barbi F."/>
            <person name="Kohler A."/>
            <person name="Barry K."/>
            <person name="Baskaran P."/>
            <person name="Daum C."/>
            <person name="Fauchery L."/>
            <person name="Ihrmark K."/>
            <person name="Kuo A."/>
            <person name="LaButti K."/>
            <person name="Lipzen A."/>
            <person name="Morin E."/>
            <person name="Grigoriev I.V."/>
            <person name="Henrissat B."/>
            <person name="Lindahl B."/>
            <person name="Martin F."/>
        </authorList>
    </citation>
    <scope>NUCLEOTIDE SEQUENCE</scope>
    <source>
        <strain evidence="8">JB14</strain>
    </source>
</reference>
<dbReference type="Gene3D" id="4.10.860.10">
    <property type="entry name" value="UVR domain"/>
    <property type="match status" value="1"/>
</dbReference>
<evidence type="ECO:0000256" key="4">
    <source>
        <dbReference type="ARBA" id="ARBA00022884"/>
    </source>
</evidence>
<dbReference type="GO" id="GO:0003729">
    <property type="term" value="F:mRNA binding"/>
    <property type="evidence" value="ECO:0007669"/>
    <property type="project" value="TreeGrafter"/>
</dbReference>
<feature type="coiled-coil region" evidence="6">
    <location>
        <begin position="486"/>
        <end position="541"/>
    </location>
</feature>
<evidence type="ECO:0000256" key="3">
    <source>
        <dbReference type="ARBA" id="ARBA00022540"/>
    </source>
</evidence>
<comment type="subcellular location">
    <subcellularLocation>
        <location evidence="1">Cytoplasm</location>
    </subcellularLocation>
</comment>
<dbReference type="OrthoDB" id="18884at2759"/>